<dbReference type="InterPro" id="IPR034160">
    <property type="entry name" value="TOPRIM_GyrB"/>
</dbReference>
<dbReference type="Gene3D" id="3.30.565.10">
    <property type="entry name" value="Histidine kinase-like ATPase, C-terminal domain"/>
    <property type="match status" value="1"/>
</dbReference>
<evidence type="ECO:0000256" key="11">
    <source>
        <dbReference type="ARBA" id="ARBA00063759"/>
    </source>
</evidence>
<reference evidence="14 15" key="1">
    <citation type="journal article" date="2004" name="Nature">
        <title>Genome sequence of the ultrasmall unicellular red alga Cyanidioschyzon merolae 10D.</title>
        <authorList>
            <person name="Matsuzaki M."/>
            <person name="Misumi O."/>
            <person name="Shin-i T."/>
            <person name="Maruyama S."/>
            <person name="Takahara M."/>
            <person name="Miyagishima S."/>
            <person name="Mori T."/>
            <person name="Nishida K."/>
            <person name="Yagisawa F."/>
            <person name="Nishida K."/>
            <person name="Yoshida Y."/>
            <person name="Nishimura Y."/>
            <person name="Nakao S."/>
            <person name="Kobayashi T."/>
            <person name="Momoyama Y."/>
            <person name="Higashiyama T."/>
            <person name="Minoda A."/>
            <person name="Sano M."/>
            <person name="Nomoto H."/>
            <person name="Oishi K."/>
            <person name="Hayashi H."/>
            <person name="Ohta F."/>
            <person name="Nishizaka S."/>
            <person name="Haga S."/>
            <person name="Miura S."/>
            <person name="Morishita T."/>
            <person name="Kabeya Y."/>
            <person name="Terasawa K."/>
            <person name="Suzuki Y."/>
            <person name="Ishii Y."/>
            <person name="Asakawa S."/>
            <person name="Takano H."/>
            <person name="Ohta N."/>
            <person name="Kuroiwa H."/>
            <person name="Tanaka K."/>
            <person name="Shimizu N."/>
            <person name="Sugano S."/>
            <person name="Sato N."/>
            <person name="Nozaki H."/>
            <person name="Ogasawara N."/>
            <person name="Kohara Y."/>
            <person name="Kuroiwa T."/>
        </authorList>
    </citation>
    <scope>NUCLEOTIDE SEQUENCE [LARGE SCALE GENOMIC DNA]</scope>
    <source>
        <strain evidence="14 15">10D</strain>
    </source>
</reference>
<dbReference type="Pfam" id="PF00986">
    <property type="entry name" value="DNA_gyraseB_C"/>
    <property type="match status" value="1"/>
</dbReference>
<accession>M1VGL3</accession>
<evidence type="ECO:0000256" key="10">
    <source>
        <dbReference type="ARBA" id="ARBA00023235"/>
    </source>
</evidence>
<dbReference type="SMART" id="SM00387">
    <property type="entry name" value="HATPase_c"/>
    <property type="match status" value="1"/>
</dbReference>
<dbReference type="Gramene" id="CMH166CT">
    <property type="protein sequence ID" value="CMH166CT"/>
    <property type="gene ID" value="CMH166C"/>
</dbReference>
<dbReference type="KEGG" id="cme:CYME_CMH166C"/>
<organism evidence="14 15">
    <name type="scientific">Cyanidioschyzon merolae (strain NIES-3377 / 10D)</name>
    <name type="common">Unicellular red alga</name>
    <dbReference type="NCBI Taxonomy" id="280699"/>
    <lineage>
        <taxon>Eukaryota</taxon>
        <taxon>Rhodophyta</taxon>
        <taxon>Bangiophyceae</taxon>
        <taxon>Cyanidiales</taxon>
        <taxon>Cyanidiaceae</taxon>
        <taxon>Cyanidioschyzon</taxon>
    </lineage>
</organism>
<comment type="similarity">
    <text evidence="3 12">Belongs to the type II topoisomerase GyrB family.</text>
</comment>
<dbReference type="Pfam" id="PF01751">
    <property type="entry name" value="Toprim"/>
    <property type="match status" value="1"/>
</dbReference>
<dbReference type="CDD" id="cd03366">
    <property type="entry name" value="TOPRIM_TopoIIA_GyrB"/>
    <property type="match status" value="1"/>
</dbReference>
<keyword evidence="9" id="KW-0238">DNA-binding</keyword>
<reference evidence="14 15" key="2">
    <citation type="journal article" date="2007" name="BMC Biol.">
        <title>A 100%-complete sequence reveals unusually simple genomic features in the hot-spring red alga Cyanidioschyzon merolae.</title>
        <authorList>
            <person name="Nozaki H."/>
            <person name="Takano H."/>
            <person name="Misumi O."/>
            <person name="Terasawa K."/>
            <person name="Matsuzaki M."/>
            <person name="Maruyama S."/>
            <person name="Nishida K."/>
            <person name="Yagisawa F."/>
            <person name="Yoshida Y."/>
            <person name="Fujiwara T."/>
            <person name="Takio S."/>
            <person name="Tamura K."/>
            <person name="Chung S.J."/>
            <person name="Nakamura S."/>
            <person name="Kuroiwa H."/>
            <person name="Tanaka K."/>
            <person name="Sato N."/>
            <person name="Kuroiwa T."/>
        </authorList>
    </citation>
    <scope>NUCLEOTIDE SEQUENCE [LARGE SCALE GENOMIC DNA]</scope>
    <source>
        <strain evidence="14 15">10D</strain>
    </source>
</reference>
<dbReference type="FunFam" id="3.40.50.670:FF:000002">
    <property type="entry name" value="DNA gyrase subunit B"/>
    <property type="match status" value="1"/>
</dbReference>
<dbReference type="GO" id="GO:0003677">
    <property type="term" value="F:DNA binding"/>
    <property type="evidence" value="ECO:0007669"/>
    <property type="project" value="UniProtKB-UniRule"/>
</dbReference>
<dbReference type="InterPro" id="IPR000565">
    <property type="entry name" value="Topo_IIA_B"/>
</dbReference>
<dbReference type="Pfam" id="PF02518">
    <property type="entry name" value="HATPase_c"/>
    <property type="match status" value="1"/>
</dbReference>
<dbReference type="CDD" id="cd16928">
    <property type="entry name" value="HATPase_GyrB-like"/>
    <property type="match status" value="1"/>
</dbReference>
<keyword evidence="8 12" id="KW-0799">Topoisomerase</keyword>
<dbReference type="GO" id="GO:0046872">
    <property type="term" value="F:metal ion binding"/>
    <property type="evidence" value="ECO:0007669"/>
    <property type="project" value="UniProtKB-UniRule"/>
</dbReference>
<evidence type="ECO:0000256" key="6">
    <source>
        <dbReference type="ARBA" id="ARBA00022840"/>
    </source>
</evidence>
<comment type="cofactor">
    <cofactor evidence="12">
        <name>Ca(2+)</name>
        <dbReference type="ChEBI" id="CHEBI:29108"/>
    </cofactor>
    <cofactor evidence="12">
        <name>Mg(2+)</name>
        <dbReference type="ChEBI" id="CHEBI:18420"/>
    </cofactor>
    <cofactor evidence="12">
        <name>Mn(2+)</name>
        <dbReference type="ChEBI" id="CHEBI:29035"/>
    </cofactor>
</comment>
<dbReference type="InterPro" id="IPR018522">
    <property type="entry name" value="TopoIIA_CS"/>
</dbReference>
<dbReference type="InterPro" id="IPR001241">
    <property type="entry name" value="Topo_IIA"/>
</dbReference>
<dbReference type="InterPro" id="IPR020568">
    <property type="entry name" value="Ribosomal_Su5_D2-typ_SF"/>
</dbReference>
<evidence type="ECO:0000313" key="14">
    <source>
        <dbReference type="EMBL" id="BAM79833.1"/>
    </source>
</evidence>
<name>M1VGL3_CYAM1</name>
<protein>
    <recommendedName>
        <fullName evidence="12">DNA gyrase subunit B</fullName>
        <ecNumber evidence="12">5.6.2.2</ecNumber>
    </recommendedName>
</protein>
<dbReference type="SUPFAM" id="SSF55874">
    <property type="entry name" value="ATPase domain of HSP90 chaperone/DNA topoisomerase II/histidine kinase"/>
    <property type="match status" value="1"/>
</dbReference>
<dbReference type="InterPro" id="IPR014721">
    <property type="entry name" value="Ribsml_uS5_D2-typ_fold_subgr"/>
</dbReference>
<dbReference type="PRINTS" id="PR01159">
    <property type="entry name" value="DNAGYRASEB"/>
</dbReference>
<dbReference type="Gene3D" id="3.30.230.10">
    <property type="match status" value="1"/>
</dbReference>
<dbReference type="OMA" id="QLWSTTM"/>
<keyword evidence="5 12" id="KW-0547">Nucleotide-binding</keyword>
<dbReference type="HOGENOM" id="CLU_006146_4_1_1"/>
<evidence type="ECO:0000256" key="4">
    <source>
        <dbReference type="ARBA" id="ARBA00022723"/>
    </source>
</evidence>
<dbReference type="Pfam" id="PF00204">
    <property type="entry name" value="DNA_gyraseB"/>
    <property type="match status" value="1"/>
</dbReference>
<gene>
    <name evidence="14" type="ORF">CYME_CMH166C</name>
</gene>
<dbReference type="InterPro" id="IPR013759">
    <property type="entry name" value="Topo_IIA_B_C"/>
</dbReference>
<dbReference type="NCBIfam" id="TIGR01059">
    <property type="entry name" value="gyrB"/>
    <property type="match status" value="1"/>
</dbReference>
<dbReference type="GO" id="GO:0034335">
    <property type="term" value="F:DNA negative supercoiling activity"/>
    <property type="evidence" value="ECO:0007669"/>
    <property type="project" value="UniProtKB-ARBA"/>
</dbReference>
<feature type="domain" description="Toprim" evidence="13">
    <location>
        <begin position="586"/>
        <end position="701"/>
    </location>
</feature>
<evidence type="ECO:0000313" key="15">
    <source>
        <dbReference type="Proteomes" id="UP000007014"/>
    </source>
</evidence>
<dbReference type="CDD" id="cd00822">
    <property type="entry name" value="TopoII_Trans_DNA_gyrase"/>
    <property type="match status" value="1"/>
</dbReference>
<dbReference type="Gene3D" id="3.40.50.670">
    <property type="match status" value="1"/>
</dbReference>
<dbReference type="PRINTS" id="PR00418">
    <property type="entry name" value="TPI2FAMILY"/>
</dbReference>
<dbReference type="FunFam" id="3.30.230.10:FF:000005">
    <property type="entry name" value="DNA gyrase subunit B"/>
    <property type="match status" value="1"/>
</dbReference>
<dbReference type="InterPro" id="IPR002288">
    <property type="entry name" value="DNA_gyrase_B_C"/>
</dbReference>
<evidence type="ECO:0000259" key="13">
    <source>
        <dbReference type="PROSITE" id="PS50880"/>
    </source>
</evidence>
<dbReference type="InterPro" id="IPR006171">
    <property type="entry name" value="TOPRIM_dom"/>
</dbReference>
<dbReference type="EC" id="5.6.2.2" evidence="12"/>
<evidence type="ECO:0000256" key="1">
    <source>
        <dbReference type="ARBA" id="ARBA00000185"/>
    </source>
</evidence>
<dbReference type="InterPro" id="IPR013760">
    <property type="entry name" value="Topo_IIA-like_dom_sf"/>
</dbReference>
<proteinExistence type="inferred from homology"/>
<comment type="catalytic activity">
    <reaction evidence="1 12">
        <text>ATP-dependent breakage, passage and rejoining of double-stranded DNA.</text>
        <dbReference type="EC" id="5.6.2.2"/>
    </reaction>
</comment>
<dbReference type="GeneID" id="16993493"/>
<keyword evidence="6 12" id="KW-0067">ATP-binding</keyword>
<dbReference type="eggNOG" id="KOG0355">
    <property type="taxonomic scope" value="Eukaryota"/>
</dbReference>
<evidence type="ECO:0000256" key="5">
    <source>
        <dbReference type="ARBA" id="ARBA00022741"/>
    </source>
</evidence>
<dbReference type="SMART" id="SM00433">
    <property type="entry name" value="TOP2c"/>
    <property type="match status" value="1"/>
</dbReference>
<dbReference type="PANTHER" id="PTHR45866">
    <property type="entry name" value="DNA GYRASE/TOPOISOMERASE SUBUNIT B"/>
    <property type="match status" value="1"/>
</dbReference>
<dbReference type="PANTHER" id="PTHR45866:SF1">
    <property type="entry name" value="DNA GYRASE SUBUNIT B, MITOCHONDRIAL"/>
    <property type="match status" value="1"/>
</dbReference>
<dbReference type="PROSITE" id="PS50880">
    <property type="entry name" value="TOPRIM"/>
    <property type="match status" value="1"/>
</dbReference>
<keyword evidence="7" id="KW-0460">Magnesium</keyword>
<dbReference type="OrthoDB" id="276498at2759"/>
<dbReference type="EMBL" id="AP006490">
    <property type="protein sequence ID" value="BAM79833.1"/>
    <property type="molecule type" value="Genomic_DNA"/>
</dbReference>
<dbReference type="InterPro" id="IPR003594">
    <property type="entry name" value="HATPase_dom"/>
</dbReference>
<comment type="subunit">
    <text evidence="11 12">Made up of two chains. The A chain is responsible for DNA breakage and rejoining; the B chain catalyzes ATP hydrolysis.</text>
</comment>
<comment type="cofactor">
    <cofactor evidence="2">
        <name>Mg(2+)</name>
        <dbReference type="ChEBI" id="CHEBI:18420"/>
    </cofactor>
</comment>
<dbReference type="SUPFAM" id="SSF54211">
    <property type="entry name" value="Ribosomal protein S5 domain 2-like"/>
    <property type="match status" value="1"/>
</dbReference>
<comment type="function">
    <text evidence="12">A type II topoisomerase that negatively supercoils closed circular double-stranded DNA in an ATP-dependent manner.</text>
</comment>
<evidence type="ECO:0000256" key="12">
    <source>
        <dbReference type="RuleBase" id="RU362094"/>
    </source>
</evidence>
<evidence type="ECO:0000256" key="8">
    <source>
        <dbReference type="ARBA" id="ARBA00023029"/>
    </source>
</evidence>
<dbReference type="InterPro" id="IPR011557">
    <property type="entry name" value="GyrB"/>
</dbReference>
<evidence type="ECO:0000256" key="3">
    <source>
        <dbReference type="ARBA" id="ARBA00010708"/>
    </source>
</evidence>
<dbReference type="SUPFAM" id="SSF56719">
    <property type="entry name" value="Type II DNA topoisomerase"/>
    <property type="match status" value="1"/>
</dbReference>
<keyword evidence="10 12" id="KW-0413">Isomerase</keyword>
<dbReference type="RefSeq" id="XP_005536119.1">
    <property type="nucleotide sequence ID" value="XM_005536062.1"/>
</dbReference>
<dbReference type="GO" id="GO:0005524">
    <property type="term" value="F:ATP binding"/>
    <property type="evidence" value="ECO:0007669"/>
    <property type="project" value="UniProtKB-UniRule"/>
</dbReference>
<sequence>MNATYAFVSTIGVGCGSYWSGTCLCRSSSRERPNAPKLSSRWPQRGALLCSGVEQVQPVPGFRDSTASNANTFPKSGSEYTAAQIDVLENLEPVRRRPGMYIGSTGARGLHQLAYEVIDNSVDEALAGYCDKVLITLHEDGSLSVLDNGRGIPTDKHPKTGKSALETVLTVLHAGGKFGSGGYKVSGGLHGVGVSVVNALSAWLEAAVYRDGVCYTMRFARGEVVEALRVVAAAPNPYPGFMERSGTYIRFAPDPSIFTTTTEFSYDVLATRLNELAYLNAGLSIWFVDRRVGAVPSQNLLSIAQNGSETLAMRPVSTKTTIKPADAAVTKYDDDTDPEVGSRDTLVDENRAASARRASADLSAPVSLITETDIPSVYGGARFYHSGGIAEYVRDLTEGKERIHPEAIYLRRELQNVEVQIALQWCRDQYNDILLSFANNIRTIDGGTHVDGFKFTLTRVLNALARQRGMLRENNSNLSGDYFREGLTAIISVKVPDPEFEGQTKSRLGNPEVRSIVDAVVAEELSLYFDQRPRVFADIFEKAWQAYQAAEAARRARDLVRRKSVLESSTLPGKLADCASRDPRESEIFIVEGDSAGGSAKQGRDRRFQAILPLRGKILNIEKCDDSKVYKNTEIQALITAIGLGVKGEEFDANQLRYHRIIIMTDADVDGAHIRTLLLTFFFRYQRSVIENGYLYIARPPLFKLEIGGGKQRQTRYLYSDAACEQALARLLRNKPDARYTLQRFKGLGEMMPQQLWETTMDPARRTLDRVSVQDAGAADRIFNTLMGDRVFPRRQFIEQHAESLKLDDLDI</sequence>
<evidence type="ECO:0000256" key="9">
    <source>
        <dbReference type="ARBA" id="ARBA00023125"/>
    </source>
</evidence>
<evidence type="ECO:0000256" key="2">
    <source>
        <dbReference type="ARBA" id="ARBA00001946"/>
    </source>
</evidence>
<dbReference type="InterPro" id="IPR013506">
    <property type="entry name" value="Topo_IIA_bsu_dom2"/>
</dbReference>
<dbReference type="PROSITE" id="PS00177">
    <property type="entry name" value="TOPOISOMERASE_II"/>
    <property type="match status" value="1"/>
</dbReference>
<dbReference type="Proteomes" id="UP000007014">
    <property type="component" value="Chromosome 8"/>
</dbReference>
<evidence type="ECO:0000256" key="7">
    <source>
        <dbReference type="ARBA" id="ARBA00022842"/>
    </source>
</evidence>
<dbReference type="FunFam" id="3.30.565.10:FF:000002">
    <property type="entry name" value="DNA gyrase subunit B"/>
    <property type="match status" value="1"/>
</dbReference>
<keyword evidence="15" id="KW-1185">Reference proteome</keyword>
<dbReference type="InterPro" id="IPR036890">
    <property type="entry name" value="HATPase_C_sf"/>
</dbReference>
<dbReference type="NCBIfam" id="NF004189">
    <property type="entry name" value="PRK05644.1"/>
    <property type="match status" value="1"/>
</dbReference>
<dbReference type="GO" id="GO:0006265">
    <property type="term" value="P:DNA topological change"/>
    <property type="evidence" value="ECO:0007669"/>
    <property type="project" value="UniProtKB-UniRule"/>
</dbReference>
<keyword evidence="4" id="KW-0479">Metal-binding</keyword>
<dbReference type="GO" id="GO:0005694">
    <property type="term" value="C:chromosome"/>
    <property type="evidence" value="ECO:0007669"/>
    <property type="project" value="InterPro"/>
</dbReference>
<dbReference type="STRING" id="280699.M1VGL3"/>
<dbReference type="AlphaFoldDB" id="M1VGL3"/>
<keyword evidence="12" id="KW-0809">Transit peptide</keyword>